<dbReference type="OrthoDB" id="9788959at2"/>
<reference evidence="3 4" key="1">
    <citation type="journal article" date="2014" name="Int. J. Syst. Evol. Microbiol.">
        <title>Phaeodactylibacter xiamenensis gen. nov., sp. nov., a member of the family Saprospiraceae isolated from the marine alga Phaeodactylum tricornutum.</title>
        <authorList>
            <person name="Chen Z.Jr."/>
            <person name="Lei X."/>
            <person name="Lai Q."/>
            <person name="Li Y."/>
            <person name="Zhang B."/>
            <person name="Zhang J."/>
            <person name="Zhang H."/>
            <person name="Yang L."/>
            <person name="Zheng W."/>
            <person name="Tian Y."/>
            <person name="Yu Z."/>
            <person name="Xu H.Jr."/>
            <person name="Zheng T."/>
        </authorList>
    </citation>
    <scope>NUCLEOTIDE SEQUENCE [LARGE SCALE GENOMIC DNA]</scope>
    <source>
        <strain evidence="3 4">KD52</strain>
    </source>
</reference>
<dbReference type="Pfam" id="PF00582">
    <property type="entry name" value="Usp"/>
    <property type="match status" value="1"/>
</dbReference>
<comment type="caution">
    <text evidence="3">The sequence shown here is derived from an EMBL/GenBank/DDBJ whole genome shotgun (WGS) entry which is preliminary data.</text>
</comment>
<sequence>MRKILIPTDFSSNAMGALQYGVGLANAIGNVELTLLHTYEVHSNAGMFVSVSDFMKKDAVDQSLEAIKAVEPRLQNGVTIDSQILRGPTVDLITDFARRNRYDLILMGTQGASGLQEIFFGSTTNAVLKQADVPVLAVPAGYRYTPVEKIVLAIDEEGLEDREMVKPLSVISKAFDAPVCVFHQSAAFEEDGIDPSVDEALSGIDHSFHYELEEENVNESINNFVIDCGAQLLVMVRRQRGFLEEVFHVSATTRKVFNTPVPLLVLKEG</sequence>
<accession>A0A098SA43</accession>
<dbReference type="PRINTS" id="PR01438">
    <property type="entry name" value="UNVRSLSTRESS"/>
</dbReference>
<dbReference type="AlphaFoldDB" id="A0A098SA43"/>
<dbReference type="InterPro" id="IPR014729">
    <property type="entry name" value="Rossmann-like_a/b/a_fold"/>
</dbReference>
<evidence type="ECO:0000313" key="3">
    <source>
        <dbReference type="EMBL" id="KGE88996.1"/>
    </source>
</evidence>
<dbReference type="Gene3D" id="3.40.50.620">
    <property type="entry name" value="HUPs"/>
    <property type="match status" value="2"/>
</dbReference>
<evidence type="ECO:0000259" key="2">
    <source>
        <dbReference type="Pfam" id="PF00582"/>
    </source>
</evidence>
<dbReference type="PANTHER" id="PTHR46268">
    <property type="entry name" value="STRESS RESPONSE PROTEIN NHAX"/>
    <property type="match status" value="1"/>
</dbReference>
<protein>
    <recommendedName>
        <fullName evidence="2">UspA domain-containing protein</fullName>
    </recommendedName>
</protein>
<dbReference type="CDD" id="cd00293">
    <property type="entry name" value="USP-like"/>
    <property type="match status" value="1"/>
</dbReference>
<proteinExistence type="inferred from homology"/>
<dbReference type="Proteomes" id="UP000029736">
    <property type="component" value="Unassembled WGS sequence"/>
</dbReference>
<dbReference type="SUPFAM" id="SSF52402">
    <property type="entry name" value="Adenine nucleotide alpha hydrolases-like"/>
    <property type="match status" value="2"/>
</dbReference>
<dbReference type="RefSeq" id="WP_044216760.1">
    <property type="nucleotide sequence ID" value="NZ_JBKAGJ010000050.1"/>
</dbReference>
<comment type="similarity">
    <text evidence="1">Belongs to the universal stress protein A family.</text>
</comment>
<keyword evidence="4" id="KW-1185">Reference proteome</keyword>
<dbReference type="InterPro" id="IPR006016">
    <property type="entry name" value="UspA"/>
</dbReference>
<gene>
    <name evidence="3" type="ORF">IX84_04200</name>
</gene>
<feature type="domain" description="UspA" evidence="2">
    <location>
        <begin position="1"/>
        <end position="139"/>
    </location>
</feature>
<evidence type="ECO:0000313" key="4">
    <source>
        <dbReference type="Proteomes" id="UP000029736"/>
    </source>
</evidence>
<dbReference type="PANTHER" id="PTHR46268:SF6">
    <property type="entry name" value="UNIVERSAL STRESS PROTEIN UP12"/>
    <property type="match status" value="1"/>
</dbReference>
<dbReference type="InterPro" id="IPR006015">
    <property type="entry name" value="Universal_stress_UspA"/>
</dbReference>
<evidence type="ECO:0000256" key="1">
    <source>
        <dbReference type="ARBA" id="ARBA00008791"/>
    </source>
</evidence>
<name>A0A098SA43_9BACT</name>
<organism evidence="3 4">
    <name type="scientific">Phaeodactylibacter xiamenensis</name>
    <dbReference type="NCBI Taxonomy" id="1524460"/>
    <lineage>
        <taxon>Bacteria</taxon>
        <taxon>Pseudomonadati</taxon>
        <taxon>Bacteroidota</taxon>
        <taxon>Saprospiria</taxon>
        <taxon>Saprospirales</taxon>
        <taxon>Haliscomenobacteraceae</taxon>
        <taxon>Phaeodactylibacter</taxon>
    </lineage>
</organism>
<dbReference type="EMBL" id="JPOS01000012">
    <property type="protein sequence ID" value="KGE88996.1"/>
    <property type="molecule type" value="Genomic_DNA"/>
</dbReference>